<protein>
    <submittedName>
        <fullName evidence="2">Uncharacterized protein</fullName>
    </submittedName>
</protein>
<proteinExistence type="predicted"/>
<evidence type="ECO:0000313" key="3">
    <source>
        <dbReference type="Proteomes" id="UP001352852"/>
    </source>
</evidence>
<feature type="region of interest" description="Disordered" evidence="1">
    <location>
        <begin position="77"/>
        <end position="127"/>
    </location>
</feature>
<reference evidence="2 3" key="1">
    <citation type="submission" date="2021-06" db="EMBL/GenBank/DDBJ databases">
        <authorList>
            <person name="Palmer J.M."/>
        </authorList>
    </citation>
    <scope>NUCLEOTIDE SEQUENCE [LARGE SCALE GENOMIC DNA]</scope>
    <source>
        <strain evidence="2 3">CL_MEX2019</strain>
        <tissue evidence="2">Muscle</tissue>
    </source>
</reference>
<dbReference type="EMBL" id="JAHUTJ010028073">
    <property type="protein sequence ID" value="MED6275537.1"/>
    <property type="molecule type" value="Genomic_DNA"/>
</dbReference>
<comment type="caution">
    <text evidence="2">The sequence shown here is derived from an EMBL/GenBank/DDBJ whole genome shotgun (WGS) entry which is preliminary data.</text>
</comment>
<feature type="region of interest" description="Disordered" evidence="1">
    <location>
        <begin position="1"/>
        <end position="35"/>
    </location>
</feature>
<sequence>MFSHTEQLHMSQNQQPRMLAGSQVRATKLARTEQKMRIKEKPLTVCSRASLQPKQRECWRDGEEEQKVSSAARLAAISKQTHIHSEGAGGRGEEERGWMPNQDVNMGERGEGRIGEDRVTLGSVGEA</sequence>
<dbReference type="Proteomes" id="UP001352852">
    <property type="component" value="Unassembled WGS sequence"/>
</dbReference>
<feature type="compositionally biased region" description="Basic and acidic residues" evidence="1">
    <location>
        <begin position="106"/>
        <end position="119"/>
    </location>
</feature>
<evidence type="ECO:0000256" key="1">
    <source>
        <dbReference type="SAM" id="MobiDB-lite"/>
    </source>
</evidence>
<evidence type="ECO:0000313" key="2">
    <source>
        <dbReference type="EMBL" id="MED6275537.1"/>
    </source>
</evidence>
<gene>
    <name evidence="2" type="ORF">CHARACLAT_027501</name>
</gene>
<keyword evidence="3" id="KW-1185">Reference proteome</keyword>
<accession>A0ABU7DK90</accession>
<name>A0ABU7DK90_9TELE</name>
<feature type="compositionally biased region" description="Polar residues" evidence="1">
    <location>
        <begin position="1"/>
        <end position="16"/>
    </location>
</feature>
<organism evidence="2 3">
    <name type="scientific">Characodon lateralis</name>
    <dbReference type="NCBI Taxonomy" id="208331"/>
    <lineage>
        <taxon>Eukaryota</taxon>
        <taxon>Metazoa</taxon>
        <taxon>Chordata</taxon>
        <taxon>Craniata</taxon>
        <taxon>Vertebrata</taxon>
        <taxon>Euteleostomi</taxon>
        <taxon>Actinopterygii</taxon>
        <taxon>Neopterygii</taxon>
        <taxon>Teleostei</taxon>
        <taxon>Neoteleostei</taxon>
        <taxon>Acanthomorphata</taxon>
        <taxon>Ovalentaria</taxon>
        <taxon>Atherinomorphae</taxon>
        <taxon>Cyprinodontiformes</taxon>
        <taxon>Goodeidae</taxon>
        <taxon>Characodon</taxon>
    </lineage>
</organism>